<dbReference type="InParanoid" id="A0A6I9QL45"/>
<dbReference type="Gene3D" id="1.25.40.20">
    <property type="entry name" value="Ankyrin repeat-containing domain"/>
    <property type="match status" value="1"/>
</dbReference>
<dbReference type="OrthoDB" id="45365at2759"/>
<protein>
    <submittedName>
        <fullName evidence="2">BTB/POZ domain and ankyrin repeat-containing protein NPR5-like</fullName>
    </submittedName>
</protein>
<evidence type="ECO:0000313" key="2">
    <source>
        <dbReference type="RefSeq" id="XP_010911274.1"/>
    </source>
</evidence>
<dbReference type="InterPro" id="IPR036770">
    <property type="entry name" value="Ankyrin_rpt-contain_sf"/>
</dbReference>
<dbReference type="SUPFAM" id="SSF48403">
    <property type="entry name" value="Ankyrin repeat"/>
    <property type="match status" value="1"/>
</dbReference>
<organism evidence="1 2">
    <name type="scientific">Elaeis guineensis var. tenera</name>
    <name type="common">Oil palm</name>
    <dbReference type="NCBI Taxonomy" id="51953"/>
    <lineage>
        <taxon>Eukaryota</taxon>
        <taxon>Viridiplantae</taxon>
        <taxon>Streptophyta</taxon>
        <taxon>Embryophyta</taxon>
        <taxon>Tracheophyta</taxon>
        <taxon>Spermatophyta</taxon>
        <taxon>Magnoliopsida</taxon>
        <taxon>Liliopsida</taxon>
        <taxon>Arecaceae</taxon>
        <taxon>Arecoideae</taxon>
        <taxon>Cocoseae</taxon>
        <taxon>Elaeidinae</taxon>
        <taxon>Elaeis</taxon>
    </lineage>
</organism>
<dbReference type="RefSeq" id="XP_010911274.1">
    <property type="nucleotide sequence ID" value="XM_010912972.1"/>
</dbReference>
<dbReference type="Proteomes" id="UP000504607">
    <property type="component" value="Unplaced"/>
</dbReference>
<dbReference type="GO" id="GO:0009864">
    <property type="term" value="P:induced systemic resistance, jasmonic acid mediated signaling pathway"/>
    <property type="evidence" value="ECO:0007669"/>
    <property type="project" value="TreeGrafter"/>
</dbReference>
<dbReference type="GO" id="GO:0006355">
    <property type="term" value="P:regulation of DNA-templated transcription"/>
    <property type="evidence" value="ECO:0007669"/>
    <property type="project" value="TreeGrafter"/>
</dbReference>
<dbReference type="InterPro" id="IPR002110">
    <property type="entry name" value="Ankyrin_rpt"/>
</dbReference>
<keyword evidence="1" id="KW-1185">Reference proteome</keyword>
<accession>A0A6I9QL45</accession>
<sequence>MPGRHSFLSHHSHPTHHYFPAAPTAGCADHLKIHRMRRALDSSDIDLILENALAVHYAVQNCSHDVLKALLEFGATDVNCLVGPVGNTPLHIVAEMVNPDIDGVSPFDILRNLTSDFLFKEAVPGLSHIEPNKLRQCLKLVQSAVMVLSREQEVAAAATTASTTGGRARGGSNLNIALYQ</sequence>
<dbReference type="Pfam" id="PF00023">
    <property type="entry name" value="Ank"/>
    <property type="match status" value="1"/>
</dbReference>
<name>A0A6I9QL45_ELAGV</name>
<proteinExistence type="predicted"/>
<gene>
    <name evidence="2" type="primary">LOC105037289</name>
</gene>
<evidence type="ECO:0000313" key="1">
    <source>
        <dbReference type="Proteomes" id="UP000504607"/>
    </source>
</evidence>
<dbReference type="AlphaFoldDB" id="A0A6I9QL45"/>
<dbReference type="GO" id="GO:0099402">
    <property type="term" value="P:plant organ development"/>
    <property type="evidence" value="ECO:0007669"/>
    <property type="project" value="InterPro"/>
</dbReference>
<dbReference type="GO" id="GO:0000976">
    <property type="term" value="F:transcription cis-regulatory region binding"/>
    <property type="evidence" value="ECO:0007669"/>
    <property type="project" value="TreeGrafter"/>
</dbReference>
<dbReference type="PANTHER" id="PTHR46668:SF1">
    <property type="entry name" value="REGULATORY PROTEIN NPR5"/>
    <property type="match status" value="1"/>
</dbReference>
<dbReference type="InterPro" id="IPR044284">
    <property type="entry name" value="NPR5/6"/>
</dbReference>
<dbReference type="PANTHER" id="PTHR46668">
    <property type="entry name" value="BTB/POZ DOMAIN AND ANKYRIN REPEAT-CONTAINING PROTEIN NH5.2"/>
    <property type="match status" value="1"/>
</dbReference>
<reference evidence="2" key="1">
    <citation type="submission" date="2025-08" db="UniProtKB">
        <authorList>
            <consortium name="RefSeq"/>
        </authorList>
    </citation>
    <scope>IDENTIFICATION</scope>
</reference>
<dbReference type="GO" id="GO:0005634">
    <property type="term" value="C:nucleus"/>
    <property type="evidence" value="ECO:0007669"/>
    <property type="project" value="TreeGrafter"/>
</dbReference>